<feature type="domain" description="Bacteriophage T5 Orf172 DNA-binding" evidence="1">
    <location>
        <begin position="394"/>
        <end position="500"/>
    </location>
</feature>
<dbReference type="Proteomes" id="UP000676310">
    <property type="component" value="Unassembled WGS sequence"/>
</dbReference>
<dbReference type="OrthoDB" id="3511049at2759"/>
<dbReference type="PANTHER" id="PTHR28094:SF1">
    <property type="entry name" value="MEIOTICALLY UP-REGULATED GENE 113 PROTEIN"/>
    <property type="match status" value="1"/>
</dbReference>
<dbReference type="Pfam" id="PF10544">
    <property type="entry name" value="T5orf172"/>
    <property type="match status" value="1"/>
</dbReference>
<gene>
    <name evidence="2" type="ORF">ALTATR162_LOCUS11083</name>
</gene>
<evidence type="ECO:0000313" key="2">
    <source>
        <dbReference type="EMBL" id="CAG5184790.1"/>
    </source>
</evidence>
<dbReference type="GeneID" id="67011316"/>
<protein>
    <recommendedName>
        <fullName evidence="1">Bacteriophage T5 Orf172 DNA-binding domain-containing protein</fullName>
    </recommendedName>
</protein>
<dbReference type="PANTHER" id="PTHR28094">
    <property type="entry name" value="MEIOTICALLY UP-REGULATED GENE 113 PROTEIN"/>
    <property type="match status" value="1"/>
</dbReference>
<comment type="caution">
    <text evidence="2">The sequence shown here is derived from an EMBL/GenBank/DDBJ whole genome shotgun (WGS) entry which is preliminary data.</text>
</comment>
<dbReference type="AlphaFoldDB" id="A0A8J2IBQ9"/>
<dbReference type="InterPro" id="IPR053006">
    <property type="entry name" value="Meiosis_regulatory"/>
</dbReference>
<dbReference type="InterPro" id="IPR018306">
    <property type="entry name" value="Phage_T5_Orf172_DNA-bd"/>
</dbReference>
<name>A0A8J2IBQ9_9PLEO</name>
<sequence>MSMTAMIASILLTPPSSPSPSPRKPVAIPIATAAALQTKLPSQPVKDAQALLQPTSILAVNAISTTNTRSTLQITNTNSLPRTLAALKRALHIDGWQCGAQTLKNTECKRSVINGNKNLIDAQLASMTGLTRASPDIQSALLRLVMLVHCYQHNAGRPKECRLEAWRLAFPSGSADGSAFEVPIEQLIRKALEPFSIKCIAHDNTGPCKGRIGGWKVQNCKRTLQELIKQEIYSDGARLEFLLKVLEWNRTCKTHQSSRRFTWVAAWRESIMAILPLSTPLGDQALTSNAPNKLQTSARAQAGPLIATTLLRTEKRDSLTVQILPSPRAPPVSLDADPALYWPEAYDSSPFDILPHADHNASPTRSHTLICDEIKKSLDARDPRSGCIYAYEVEGNEGYIKIGYTTRPVIERHDEWSFDCNRQTKPLYPSLSQAAATISTAKEATAAPAVLIPHPRRVEALCHAELDHRRIRIYCTACLKQHIEWFQVSTMEATAIIQKWSRWMTTQPYEFRQLRVDSRWELKMSEVRQTSRLDQFMQEIAEAPASP</sequence>
<dbReference type="SMART" id="SM00974">
    <property type="entry name" value="T5orf172"/>
    <property type="match status" value="1"/>
</dbReference>
<proteinExistence type="predicted"/>
<reference evidence="2" key="1">
    <citation type="submission" date="2021-05" db="EMBL/GenBank/DDBJ databases">
        <authorList>
            <person name="Stam R."/>
        </authorList>
    </citation>
    <scope>NUCLEOTIDE SEQUENCE</scope>
    <source>
        <strain evidence="2">CS162</strain>
    </source>
</reference>
<evidence type="ECO:0000313" key="3">
    <source>
        <dbReference type="Proteomes" id="UP000676310"/>
    </source>
</evidence>
<keyword evidence="3" id="KW-1185">Reference proteome</keyword>
<evidence type="ECO:0000259" key="1">
    <source>
        <dbReference type="SMART" id="SM00974"/>
    </source>
</evidence>
<dbReference type="EMBL" id="CAJRGZ010000030">
    <property type="protein sequence ID" value="CAG5184790.1"/>
    <property type="molecule type" value="Genomic_DNA"/>
</dbReference>
<dbReference type="RefSeq" id="XP_043174660.1">
    <property type="nucleotide sequence ID" value="XM_043318725.1"/>
</dbReference>
<accession>A0A8J2IBQ9</accession>
<organism evidence="2 3">
    <name type="scientific">Alternaria atra</name>
    <dbReference type="NCBI Taxonomy" id="119953"/>
    <lineage>
        <taxon>Eukaryota</taxon>
        <taxon>Fungi</taxon>
        <taxon>Dikarya</taxon>
        <taxon>Ascomycota</taxon>
        <taxon>Pezizomycotina</taxon>
        <taxon>Dothideomycetes</taxon>
        <taxon>Pleosporomycetidae</taxon>
        <taxon>Pleosporales</taxon>
        <taxon>Pleosporineae</taxon>
        <taxon>Pleosporaceae</taxon>
        <taxon>Alternaria</taxon>
        <taxon>Alternaria sect. Ulocladioides</taxon>
    </lineage>
</organism>